<comment type="cofactor">
    <cofactor evidence="8">
        <name>Mg(2+)</name>
        <dbReference type="ChEBI" id="CHEBI:18420"/>
    </cofactor>
</comment>
<comment type="function">
    <text evidence="8">Transfers the 4'-phosphopantetheine moiety from coenzyme A to a Ser of acyl-carrier-protein.</text>
</comment>
<evidence type="ECO:0000256" key="6">
    <source>
        <dbReference type="ARBA" id="ARBA00023098"/>
    </source>
</evidence>
<dbReference type="GO" id="GO:0005737">
    <property type="term" value="C:cytoplasm"/>
    <property type="evidence" value="ECO:0007669"/>
    <property type="project" value="UniProtKB-SubCell"/>
</dbReference>
<evidence type="ECO:0000256" key="7">
    <source>
        <dbReference type="ARBA" id="ARBA00023160"/>
    </source>
</evidence>
<dbReference type="InterPro" id="IPR002582">
    <property type="entry name" value="ACPS"/>
</dbReference>
<dbReference type="Gene3D" id="3.90.470.20">
    <property type="entry name" value="4'-phosphopantetheinyl transferase domain"/>
    <property type="match status" value="1"/>
</dbReference>
<dbReference type="InterPro" id="IPR004568">
    <property type="entry name" value="Ppantetheine-prot_Trfase_dom"/>
</dbReference>
<evidence type="ECO:0000256" key="5">
    <source>
        <dbReference type="ARBA" id="ARBA00022842"/>
    </source>
</evidence>
<dbReference type="EMBL" id="QPJY01000002">
    <property type="protein sequence ID" value="RCX31870.1"/>
    <property type="molecule type" value="Genomic_DNA"/>
</dbReference>
<keyword evidence="2 8" id="KW-0808">Transferase</keyword>
<proteinExistence type="inferred from homology"/>
<feature type="binding site" evidence="8">
    <location>
        <position position="9"/>
    </location>
    <ligand>
        <name>Mg(2+)</name>
        <dbReference type="ChEBI" id="CHEBI:18420"/>
    </ligand>
</feature>
<gene>
    <name evidence="8" type="primary">acpS</name>
    <name evidence="10" type="ORF">DFQ59_102217</name>
</gene>
<evidence type="ECO:0000256" key="2">
    <source>
        <dbReference type="ARBA" id="ARBA00022679"/>
    </source>
</evidence>
<keyword evidence="3 8" id="KW-0479">Metal-binding</keyword>
<dbReference type="NCBIfam" id="TIGR00516">
    <property type="entry name" value="acpS"/>
    <property type="match status" value="1"/>
</dbReference>
<accession>A0A369CCZ2</accession>
<dbReference type="InterPro" id="IPR008278">
    <property type="entry name" value="4-PPantetheinyl_Trfase_dom"/>
</dbReference>
<feature type="binding site" evidence="8">
    <location>
        <position position="58"/>
    </location>
    <ligand>
        <name>Mg(2+)</name>
        <dbReference type="ChEBI" id="CHEBI:18420"/>
    </ligand>
</feature>
<protein>
    <recommendedName>
        <fullName evidence="8">Holo-[acyl-carrier-protein] synthase</fullName>
        <shortName evidence="8">Holo-ACP synthase</shortName>
        <ecNumber evidence="8">2.7.8.7</ecNumber>
    </recommendedName>
    <alternativeName>
        <fullName evidence="8">4'-phosphopantetheinyl transferase AcpS</fullName>
    </alternativeName>
</protein>
<evidence type="ECO:0000256" key="4">
    <source>
        <dbReference type="ARBA" id="ARBA00022832"/>
    </source>
</evidence>
<dbReference type="NCBIfam" id="TIGR00556">
    <property type="entry name" value="pantethn_trn"/>
    <property type="match status" value="1"/>
</dbReference>
<keyword evidence="6 8" id="KW-0443">Lipid metabolism</keyword>
<comment type="catalytic activity">
    <reaction evidence="8">
        <text>apo-[ACP] + CoA = holo-[ACP] + adenosine 3',5'-bisphosphate + H(+)</text>
        <dbReference type="Rhea" id="RHEA:12068"/>
        <dbReference type="Rhea" id="RHEA-COMP:9685"/>
        <dbReference type="Rhea" id="RHEA-COMP:9690"/>
        <dbReference type="ChEBI" id="CHEBI:15378"/>
        <dbReference type="ChEBI" id="CHEBI:29999"/>
        <dbReference type="ChEBI" id="CHEBI:57287"/>
        <dbReference type="ChEBI" id="CHEBI:58343"/>
        <dbReference type="ChEBI" id="CHEBI:64479"/>
        <dbReference type="EC" id="2.7.8.7"/>
    </reaction>
</comment>
<dbReference type="EC" id="2.7.8.7" evidence="8"/>
<evidence type="ECO:0000259" key="9">
    <source>
        <dbReference type="Pfam" id="PF01648"/>
    </source>
</evidence>
<dbReference type="HAMAP" id="MF_00101">
    <property type="entry name" value="AcpS"/>
    <property type="match status" value="1"/>
</dbReference>
<dbReference type="OrthoDB" id="517356at2"/>
<keyword evidence="5 8" id="KW-0460">Magnesium</keyword>
<evidence type="ECO:0000256" key="8">
    <source>
        <dbReference type="HAMAP-Rule" id="MF_00101"/>
    </source>
</evidence>
<dbReference type="InterPro" id="IPR037143">
    <property type="entry name" value="4-PPantetheinyl_Trfase_dom_sf"/>
</dbReference>
<keyword evidence="4 8" id="KW-0276">Fatty acid metabolism</keyword>
<feature type="domain" description="4'-phosphopantetheinyl transferase" evidence="9">
    <location>
        <begin position="5"/>
        <end position="98"/>
    </location>
</feature>
<keyword evidence="7 8" id="KW-0275">Fatty acid biosynthesis</keyword>
<name>A0A369CCZ2_9GAMM</name>
<evidence type="ECO:0000256" key="1">
    <source>
        <dbReference type="ARBA" id="ARBA00022516"/>
    </source>
</evidence>
<evidence type="ECO:0000256" key="3">
    <source>
        <dbReference type="ARBA" id="ARBA00022723"/>
    </source>
</evidence>
<dbReference type="Proteomes" id="UP000252707">
    <property type="component" value="Unassembled WGS sequence"/>
</dbReference>
<keyword evidence="11" id="KW-1185">Reference proteome</keyword>
<organism evidence="10 11">
    <name type="scientific">Thioalbus denitrificans</name>
    <dbReference type="NCBI Taxonomy" id="547122"/>
    <lineage>
        <taxon>Bacteria</taxon>
        <taxon>Pseudomonadati</taxon>
        <taxon>Pseudomonadota</taxon>
        <taxon>Gammaproteobacteria</taxon>
        <taxon>Chromatiales</taxon>
        <taxon>Ectothiorhodospiraceae</taxon>
        <taxon>Thioalbus</taxon>
    </lineage>
</organism>
<dbReference type="GO" id="GO:0006633">
    <property type="term" value="P:fatty acid biosynthetic process"/>
    <property type="evidence" value="ECO:0007669"/>
    <property type="project" value="UniProtKB-UniRule"/>
</dbReference>
<dbReference type="Pfam" id="PF01648">
    <property type="entry name" value="ACPS"/>
    <property type="match status" value="1"/>
</dbReference>
<dbReference type="GO" id="GO:0008897">
    <property type="term" value="F:holo-[acyl-carrier-protein] synthase activity"/>
    <property type="evidence" value="ECO:0007669"/>
    <property type="project" value="UniProtKB-UniRule"/>
</dbReference>
<keyword evidence="8" id="KW-0963">Cytoplasm</keyword>
<dbReference type="RefSeq" id="WP_114278706.1">
    <property type="nucleotide sequence ID" value="NZ_QPJY01000002.1"/>
</dbReference>
<sequence>MSIAGIGTDLVEVARLARGLQRFGERYSSRILAGAEHEEFRRAADPGRFLAKRFAAKEAFAKALGTGFRDGISLRQLAVVHDEMGRPGIQCSGAALERLRAMRARDCHLSISDDGAYALAFVILTAAP</sequence>
<evidence type="ECO:0000313" key="11">
    <source>
        <dbReference type="Proteomes" id="UP000252707"/>
    </source>
</evidence>
<comment type="similarity">
    <text evidence="8">Belongs to the P-Pant transferase superfamily. AcpS family.</text>
</comment>
<comment type="caution">
    <text evidence="10">The sequence shown here is derived from an EMBL/GenBank/DDBJ whole genome shotgun (WGS) entry which is preliminary data.</text>
</comment>
<keyword evidence="1 8" id="KW-0444">Lipid biosynthesis</keyword>
<reference evidence="10 11" key="1">
    <citation type="submission" date="2018-07" db="EMBL/GenBank/DDBJ databases">
        <title>Genomic Encyclopedia of Type Strains, Phase IV (KMG-IV): sequencing the most valuable type-strain genomes for metagenomic binning, comparative biology and taxonomic classification.</title>
        <authorList>
            <person name="Goeker M."/>
        </authorList>
    </citation>
    <scope>NUCLEOTIDE SEQUENCE [LARGE SCALE GENOMIC DNA]</scope>
    <source>
        <strain evidence="10 11">DSM 26407</strain>
    </source>
</reference>
<comment type="subcellular location">
    <subcellularLocation>
        <location evidence="8">Cytoplasm</location>
    </subcellularLocation>
</comment>
<evidence type="ECO:0000313" key="10">
    <source>
        <dbReference type="EMBL" id="RCX31870.1"/>
    </source>
</evidence>
<dbReference type="SUPFAM" id="SSF56214">
    <property type="entry name" value="4'-phosphopantetheinyl transferase"/>
    <property type="match status" value="1"/>
</dbReference>
<dbReference type="AlphaFoldDB" id="A0A369CCZ2"/>
<dbReference type="GO" id="GO:0000287">
    <property type="term" value="F:magnesium ion binding"/>
    <property type="evidence" value="ECO:0007669"/>
    <property type="project" value="UniProtKB-UniRule"/>
</dbReference>